<sequence>MNQISPIFDLDSKSPYATKGTEWVSFDNEQSLSFKAEFVRDNQFGGVMVYSLNADDYLGVCKVDPKVQSRQFPLINKVKEILDRNYSIF</sequence>
<accession>D2A463</accession>
<dbReference type="PANTHER" id="PTHR11177:SF390">
    <property type="entry name" value="CHITINASE 11"/>
    <property type="match status" value="1"/>
</dbReference>
<evidence type="ECO:0000313" key="3">
    <source>
        <dbReference type="Proteomes" id="UP000007266"/>
    </source>
</evidence>
<dbReference type="KEGG" id="tca:103313470"/>
<dbReference type="PhylomeDB" id="D2A463"/>
<dbReference type="STRING" id="7070.D2A463"/>
<name>D2A463_TRICA</name>
<organism evidence="2 3">
    <name type="scientific">Tribolium castaneum</name>
    <name type="common">Red flour beetle</name>
    <dbReference type="NCBI Taxonomy" id="7070"/>
    <lineage>
        <taxon>Eukaryota</taxon>
        <taxon>Metazoa</taxon>
        <taxon>Ecdysozoa</taxon>
        <taxon>Arthropoda</taxon>
        <taxon>Hexapoda</taxon>
        <taxon>Insecta</taxon>
        <taxon>Pterygota</taxon>
        <taxon>Neoptera</taxon>
        <taxon>Endopterygota</taxon>
        <taxon>Coleoptera</taxon>
        <taxon>Polyphaga</taxon>
        <taxon>Cucujiformia</taxon>
        <taxon>Tenebrionidae</taxon>
        <taxon>Tenebrionidae incertae sedis</taxon>
        <taxon>Tribolium</taxon>
    </lineage>
</organism>
<dbReference type="Pfam" id="PF00704">
    <property type="entry name" value="Glyco_hydro_18"/>
    <property type="match status" value="1"/>
</dbReference>
<reference evidence="2 3" key="1">
    <citation type="journal article" date="2008" name="Nature">
        <title>The genome of the model beetle and pest Tribolium castaneum.</title>
        <authorList>
            <consortium name="Tribolium Genome Sequencing Consortium"/>
            <person name="Richards S."/>
            <person name="Gibbs R.A."/>
            <person name="Weinstock G.M."/>
            <person name="Brown S.J."/>
            <person name="Denell R."/>
            <person name="Beeman R.W."/>
            <person name="Gibbs R."/>
            <person name="Beeman R.W."/>
            <person name="Brown S.J."/>
            <person name="Bucher G."/>
            <person name="Friedrich M."/>
            <person name="Grimmelikhuijzen C.J."/>
            <person name="Klingler M."/>
            <person name="Lorenzen M."/>
            <person name="Richards S."/>
            <person name="Roth S."/>
            <person name="Schroder R."/>
            <person name="Tautz D."/>
            <person name="Zdobnov E.M."/>
            <person name="Muzny D."/>
            <person name="Gibbs R.A."/>
            <person name="Weinstock G.M."/>
            <person name="Attaway T."/>
            <person name="Bell S."/>
            <person name="Buhay C.J."/>
            <person name="Chandrabose M.N."/>
            <person name="Chavez D."/>
            <person name="Clerk-Blankenburg K.P."/>
            <person name="Cree A."/>
            <person name="Dao M."/>
            <person name="Davis C."/>
            <person name="Chacko J."/>
            <person name="Dinh H."/>
            <person name="Dugan-Rocha S."/>
            <person name="Fowler G."/>
            <person name="Garner T.T."/>
            <person name="Garnes J."/>
            <person name="Gnirke A."/>
            <person name="Hawes A."/>
            <person name="Hernandez J."/>
            <person name="Hines S."/>
            <person name="Holder M."/>
            <person name="Hume J."/>
            <person name="Jhangiani S.N."/>
            <person name="Joshi V."/>
            <person name="Khan Z.M."/>
            <person name="Jackson L."/>
            <person name="Kovar C."/>
            <person name="Kowis A."/>
            <person name="Lee S."/>
            <person name="Lewis L.R."/>
            <person name="Margolis J."/>
            <person name="Morgan M."/>
            <person name="Nazareth L.V."/>
            <person name="Nguyen N."/>
            <person name="Okwuonu G."/>
            <person name="Parker D."/>
            <person name="Richards S."/>
            <person name="Ruiz S.J."/>
            <person name="Santibanez J."/>
            <person name="Savard J."/>
            <person name="Scherer S.E."/>
            <person name="Schneider B."/>
            <person name="Sodergren E."/>
            <person name="Tautz D."/>
            <person name="Vattahil S."/>
            <person name="Villasana D."/>
            <person name="White C.S."/>
            <person name="Wright R."/>
            <person name="Park Y."/>
            <person name="Beeman R.W."/>
            <person name="Lord J."/>
            <person name="Oppert B."/>
            <person name="Lorenzen M."/>
            <person name="Brown S."/>
            <person name="Wang L."/>
            <person name="Savard J."/>
            <person name="Tautz D."/>
            <person name="Richards S."/>
            <person name="Weinstock G."/>
            <person name="Gibbs R.A."/>
            <person name="Liu Y."/>
            <person name="Worley K."/>
            <person name="Weinstock G."/>
            <person name="Elsik C.G."/>
            <person name="Reese J.T."/>
            <person name="Elhaik E."/>
            <person name="Landan G."/>
            <person name="Graur D."/>
            <person name="Arensburger P."/>
            <person name="Atkinson P."/>
            <person name="Beeman R.W."/>
            <person name="Beidler J."/>
            <person name="Brown S.J."/>
            <person name="Demuth J.P."/>
            <person name="Drury D.W."/>
            <person name="Du Y.Z."/>
            <person name="Fujiwara H."/>
            <person name="Lorenzen M."/>
            <person name="Maselli V."/>
            <person name="Osanai M."/>
            <person name="Park Y."/>
            <person name="Robertson H.M."/>
            <person name="Tu Z."/>
            <person name="Wang J.J."/>
            <person name="Wang S."/>
            <person name="Richards S."/>
            <person name="Song H."/>
            <person name="Zhang L."/>
            <person name="Sodergren E."/>
            <person name="Werner D."/>
            <person name="Stanke M."/>
            <person name="Morgenstern B."/>
            <person name="Solovyev V."/>
            <person name="Kosarev P."/>
            <person name="Brown G."/>
            <person name="Chen H.C."/>
            <person name="Ermolaeva O."/>
            <person name="Hlavina W."/>
            <person name="Kapustin Y."/>
            <person name="Kiryutin B."/>
            <person name="Kitts P."/>
            <person name="Maglott D."/>
            <person name="Pruitt K."/>
            <person name="Sapojnikov V."/>
            <person name="Souvorov A."/>
            <person name="Mackey A.J."/>
            <person name="Waterhouse R.M."/>
            <person name="Wyder S."/>
            <person name="Zdobnov E.M."/>
            <person name="Zdobnov E.M."/>
            <person name="Wyder S."/>
            <person name="Kriventseva E.V."/>
            <person name="Kadowaki T."/>
            <person name="Bork P."/>
            <person name="Aranda M."/>
            <person name="Bao R."/>
            <person name="Beermann A."/>
            <person name="Berns N."/>
            <person name="Bolognesi R."/>
            <person name="Bonneton F."/>
            <person name="Bopp D."/>
            <person name="Brown S.J."/>
            <person name="Bucher G."/>
            <person name="Butts T."/>
            <person name="Chaumot A."/>
            <person name="Denell R.E."/>
            <person name="Ferrier D.E."/>
            <person name="Friedrich M."/>
            <person name="Gordon C.M."/>
            <person name="Jindra M."/>
            <person name="Klingler M."/>
            <person name="Lan Q."/>
            <person name="Lattorff H.M."/>
            <person name="Laudet V."/>
            <person name="von Levetsow C."/>
            <person name="Liu Z."/>
            <person name="Lutz R."/>
            <person name="Lynch J.A."/>
            <person name="da Fonseca R.N."/>
            <person name="Posnien N."/>
            <person name="Reuter R."/>
            <person name="Roth S."/>
            <person name="Savard J."/>
            <person name="Schinko J.B."/>
            <person name="Schmitt C."/>
            <person name="Schoppmeier M."/>
            <person name="Schroder R."/>
            <person name="Shippy T.D."/>
            <person name="Simonnet F."/>
            <person name="Marques-Souza H."/>
            <person name="Tautz D."/>
            <person name="Tomoyasu Y."/>
            <person name="Trauner J."/>
            <person name="Van der Zee M."/>
            <person name="Vervoort M."/>
            <person name="Wittkopp N."/>
            <person name="Wimmer E.A."/>
            <person name="Yang X."/>
            <person name="Jones A.K."/>
            <person name="Sattelle D.B."/>
            <person name="Ebert P.R."/>
            <person name="Nelson D."/>
            <person name="Scott J.G."/>
            <person name="Beeman R.W."/>
            <person name="Muthukrishnan S."/>
            <person name="Kramer K.J."/>
            <person name="Arakane Y."/>
            <person name="Beeman R.W."/>
            <person name="Zhu Q."/>
            <person name="Hogenkamp D."/>
            <person name="Dixit R."/>
            <person name="Oppert B."/>
            <person name="Jiang H."/>
            <person name="Zou Z."/>
            <person name="Marshall J."/>
            <person name="Elpidina E."/>
            <person name="Vinokurov K."/>
            <person name="Oppert C."/>
            <person name="Zou Z."/>
            <person name="Evans J."/>
            <person name="Lu Z."/>
            <person name="Zhao P."/>
            <person name="Sumathipala N."/>
            <person name="Altincicek B."/>
            <person name="Vilcinskas A."/>
            <person name="Williams M."/>
            <person name="Hultmark D."/>
            <person name="Hetru C."/>
            <person name="Jiang H."/>
            <person name="Grimmelikhuijzen C.J."/>
            <person name="Hauser F."/>
            <person name="Cazzamali G."/>
            <person name="Williamson M."/>
            <person name="Park Y."/>
            <person name="Li B."/>
            <person name="Tanaka Y."/>
            <person name="Predel R."/>
            <person name="Neupert S."/>
            <person name="Schachtner J."/>
            <person name="Verleyen P."/>
            <person name="Raible F."/>
            <person name="Bork P."/>
            <person name="Friedrich M."/>
            <person name="Walden K.K."/>
            <person name="Robertson H.M."/>
            <person name="Angeli S."/>
            <person name="Foret S."/>
            <person name="Bucher G."/>
            <person name="Schuetz S."/>
            <person name="Maleszka R."/>
            <person name="Wimmer E.A."/>
            <person name="Beeman R.W."/>
            <person name="Lorenzen M."/>
            <person name="Tomoyasu Y."/>
            <person name="Miller S.C."/>
            <person name="Grossmann D."/>
            <person name="Bucher G."/>
        </authorList>
    </citation>
    <scope>NUCLEOTIDE SEQUENCE [LARGE SCALE GENOMIC DNA]</scope>
    <source>
        <strain evidence="2 3">Georgia GA2</strain>
    </source>
</reference>
<dbReference type="InterPro" id="IPR017853">
    <property type="entry name" value="GH"/>
</dbReference>
<dbReference type="eggNOG" id="KOG2806">
    <property type="taxonomic scope" value="Eukaryota"/>
</dbReference>
<dbReference type="HOGENOM" id="CLU_2457718_0_0_1"/>
<dbReference type="GO" id="GO:0005975">
    <property type="term" value="P:carbohydrate metabolic process"/>
    <property type="evidence" value="ECO:0007669"/>
    <property type="project" value="InterPro"/>
</dbReference>
<dbReference type="Proteomes" id="UP000007266">
    <property type="component" value="Linkage group 6"/>
</dbReference>
<keyword evidence="3" id="KW-1185">Reference proteome</keyword>
<dbReference type="InterPro" id="IPR050314">
    <property type="entry name" value="Glycosyl_Hydrlase_18"/>
</dbReference>
<dbReference type="PROSITE" id="PS51910">
    <property type="entry name" value="GH18_2"/>
    <property type="match status" value="1"/>
</dbReference>
<dbReference type="OrthoDB" id="76388at2759"/>
<proteinExistence type="predicted"/>
<dbReference type="InterPro" id="IPR001223">
    <property type="entry name" value="Glyco_hydro18_cat"/>
</dbReference>
<dbReference type="EMBL" id="KQ971348">
    <property type="protein sequence ID" value="EFA04838.1"/>
    <property type="molecule type" value="Genomic_DNA"/>
</dbReference>
<dbReference type="InParanoid" id="D2A463"/>
<dbReference type="SUPFAM" id="SSF51445">
    <property type="entry name" value="(Trans)glycosidases"/>
    <property type="match status" value="1"/>
</dbReference>
<protein>
    <submittedName>
        <fullName evidence="2">Putative chitinase 3-like Protein</fullName>
    </submittedName>
</protein>
<gene>
    <name evidence="2" type="primary">AUGUSTUS-3.0.2_14888</name>
    <name evidence="2" type="ORF">TcasGA2_TC014888</name>
</gene>
<reference evidence="2 3" key="2">
    <citation type="journal article" date="2010" name="Nucleic Acids Res.">
        <title>BeetleBase in 2010: revisions to provide comprehensive genomic information for Tribolium castaneum.</title>
        <authorList>
            <person name="Kim H.S."/>
            <person name="Murphy T."/>
            <person name="Xia J."/>
            <person name="Caragea D."/>
            <person name="Park Y."/>
            <person name="Beeman R.W."/>
            <person name="Lorenzen M.D."/>
            <person name="Butcher S."/>
            <person name="Manak J.R."/>
            <person name="Brown S.J."/>
        </authorList>
    </citation>
    <scope>GENOME REANNOTATION</scope>
    <source>
        <strain evidence="2 3">Georgia GA2</strain>
    </source>
</reference>
<dbReference type="AlphaFoldDB" id="D2A463"/>
<dbReference type="PANTHER" id="PTHR11177">
    <property type="entry name" value="CHITINASE"/>
    <property type="match status" value="1"/>
</dbReference>
<dbReference type="Gene3D" id="3.20.20.80">
    <property type="entry name" value="Glycosidases"/>
    <property type="match status" value="1"/>
</dbReference>
<evidence type="ECO:0000259" key="1">
    <source>
        <dbReference type="PROSITE" id="PS51910"/>
    </source>
</evidence>
<feature type="domain" description="GH18" evidence="1">
    <location>
        <begin position="1"/>
        <end position="85"/>
    </location>
</feature>
<evidence type="ECO:0000313" key="2">
    <source>
        <dbReference type="EMBL" id="EFA04838.1"/>
    </source>
</evidence>